<evidence type="ECO:0000313" key="3">
    <source>
        <dbReference type="Proteomes" id="UP000324632"/>
    </source>
</evidence>
<keyword evidence="3" id="KW-1185">Reference proteome</keyword>
<dbReference type="PANTHER" id="PTHR15901">
    <property type="entry name" value="TESTICULAR HAPLOID EXPRESSED GENE PROTEIN"/>
    <property type="match status" value="1"/>
</dbReference>
<dbReference type="EMBL" id="SOYY01000017">
    <property type="protein sequence ID" value="KAA0709766.1"/>
    <property type="molecule type" value="Genomic_DNA"/>
</dbReference>
<accession>A0A5A9NLM0</accession>
<comment type="caution">
    <text evidence="2">The sequence shown here is derived from an EMBL/GenBank/DDBJ whole genome shotgun (WGS) entry which is preliminary data.</text>
</comment>
<proteinExistence type="predicted"/>
<evidence type="ECO:0000313" key="2">
    <source>
        <dbReference type="EMBL" id="KAA0709766.1"/>
    </source>
</evidence>
<dbReference type="Pfam" id="PF14912">
    <property type="entry name" value="THEG"/>
    <property type="match status" value="3"/>
</dbReference>
<keyword evidence="1" id="KW-0677">Repeat</keyword>
<reference evidence="2 3" key="1">
    <citation type="journal article" date="2019" name="Mol. Ecol. Resour.">
        <title>Chromosome-level genome assembly of Triplophysa tibetana, a fish adapted to the harsh high-altitude environment of the Tibetan Plateau.</title>
        <authorList>
            <person name="Yang X."/>
            <person name="Liu H."/>
            <person name="Ma Z."/>
            <person name="Zou Y."/>
            <person name="Zou M."/>
            <person name="Mao Y."/>
            <person name="Li X."/>
            <person name="Wang H."/>
            <person name="Chen T."/>
            <person name="Wang W."/>
            <person name="Yang R."/>
        </authorList>
    </citation>
    <scope>NUCLEOTIDE SEQUENCE [LARGE SCALE GENOMIC DNA]</scope>
    <source>
        <strain evidence="2">TTIB1903HZAU</strain>
        <tissue evidence="2">Muscle</tissue>
    </source>
</reference>
<evidence type="ECO:0000256" key="1">
    <source>
        <dbReference type="ARBA" id="ARBA00022737"/>
    </source>
</evidence>
<gene>
    <name evidence="2" type="ORF">E1301_Tti018033</name>
</gene>
<dbReference type="InterPro" id="IPR042401">
    <property type="entry name" value="SPMAP2-like"/>
</dbReference>
<sequence>MNSNTEIELKSSDWDRISFLAQPKLSKTIWSTRPWMLTWGNQESIWPLPCSALRAVPSSRIKALSQNKKDFSSLQFELRREKEEERRKTMKISHPSQTLQYKDILRLATPKFRRPNSQEVSSSHSELCEHDCPIWHVKPCVRNAVISPRLLQLSRPKPHHPDFTSDRQNVQTLISYAAKTAKMSTRLEQLSLPKLRENRHVCDYGRPEITIRPVSRGARNAIASAQIRGLSAPKALSKDYIPPREPAWRP</sequence>
<protein>
    <recommendedName>
        <fullName evidence="4">Testicular haploid expressed gene protein-like</fullName>
    </recommendedName>
</protein>
<organism evidence="2 3">
    <name type="scientific">Triplophysa tibetana</name>
    <dbReference type="NCBI Taxonomy" id="1572043"/>
    <lineage>
        <taxon>Eukaryota</taxon>
        <taxon>Metazoa</taxon>
        <taxon>Chordata</taxon>
        <taxon>Craniata</taxon>
        <taxon>Vertebrata</taxon>
        <taxon>Euteleostomi</taxon>
        <taxon>Actinopterygii</taxon>
        <taxon>Neopterygii</taxon>
        <taxon>Teleostei</taxon>
        <taxon>Ostariophysi</taxon>
        <taxon>Cypriniformes</taxon>
        <taxon>Nemacheilidae</taxon>
        <taxon>Triplophysa</taxon>
    </lineage>
</organism>
<dbReference type="SMART" id="SM00705">
    <property type="entry name" value="THEG"/>
    <property type="match status" value="3"/>
</dbReference>
<dbReference type="PANTHER" id="PTHR15901:SF15">
    <property type="entry name" value="TESTICULAR HAPLOID EXPRESSED GENE PROTEIN-LIKE"/>
    <property type="match status" value="1"/>
</dbReference>
<dbReference type="AlphaFoldDB" id="A0A5A9NLM0"/>
<evidence type="ECO:0008006" key="4">
    <source>
        <dbReference type="Google" id="ProtNLM"/>
    </source>
</evidence>
<name>A0A5A9NLM0_9TELE</name>
<dbReference type="InterPro" id="IPR006623">
    <property type="entry name" value="THEG"/>
</dbReference>
<dbReference type="Proteomes" id="UP000324632">
    <property type="component" value="Chromosome 17"/>
</dbReference>